<keyword evidence="2" id="KW-1133">Transmembrane helix</keyword>
<name>A0A1Y5SAN8_9RHOB</name>
<feature type="region of interest" description="Disordered" evidence="1">
    <location>
        <begin position="236"/>
        <end position="260"/>
    </location>
</feature>
<gene>
    <name evidence="3" type="ORF">PAM7066_01493</name>
</gene>
<keyword evidence="4" id="KW-1185">Reference proteome</keyword>
<protein>
    <submittedName>
        <fullName evidence="3">Uncharacterized protein</fullName>
    </submittedName>
</protein>
<organism evidence="3 4">
    <name type="scientific">Palleronia marisminoris</name>
    <dbReference type="NCBI Taxonomy" id="315423"/>
    <lineage>
        <taxon>Bacteria</taxon>
        <taxon>Pseudomonadati</taxon>
        <taxon>Pseudomonadota</taxon>
        <taxon>Alphaproteobacteria</taxon>
        <taxon>Rhodobacterales</taxon>
        <taxon>Roseobacteraceae</taxon>
        <taxon>Palleronia</taxon>
    </lineage>
</organism>
<proteinExistence type="predicted"/>
<evidence type="ECO:0000256" key="1">
    <source>
        <dbReference type="SAM" id="MobiDB-lite"/>
    </source>
</evidence>
<accession>A0A1Y5SAN8</accession>
<feature type="compositionally biased region" description="Basic and acidic residues" evidence="1">
    <location>
        <begin position="1"/>
        <end position="10"/>
    </location>
</feature>
<feature type="transmembrane region" description="Helical" evidence="2">
    <location>
        <begin position="195"/>
        <end position="218"/>
    </location>
</feature>
<keyword evidence="2" id="KW-0472">Membrane</keyword>
<evidence type="ECO:0000256" key="2">
    <source>
        <dbReference type="SAM" id="Phobius"/>
    </source>
</evidence>
<reference evidence="3 4" key="1">
    <citation type="submission" date="2017-03" db="EMBL/GenBank/DDBJ databases">
        <authorList>
            <person name="Afonso C.L."/>
            <person name="Miller P.J."/>
            <person name="Scott M.A."/>
            <person name="Spackman E."/>
            <person name="Goraichik I."/>
            <person name="Dimitrov K.M."/>
            <person name="Suarez D.L."/>
            <person name="Swayne D.E."/>
        </authorList>
    </citation>
    <scope>NUCLEOTIDE SEQUENCE [LARGE SCALE GENOMIC DNA]</scope>
    <source>
        <strain evidence="3 4">CECT 7066</strain>
    </source>
</reference>
<dbReference type="Proteomes" id="UP000193870">
    <property type="component" value="Unassembled WGS sequence"/>
</dbReference>
<sequence>MDDTNRGKGDDADDEQPAYARSAADPMPEDLAAEIDAMQEAIDENRAQVSGVMGWDDPDVARAMAEGLSWERERNSLAEEDITSRAAREALQDALAKANWAPDFSADVDNVLGDLSGQKARLYPRPPDPPQIDFPDLHANFTPPFEETNQRLEQIEGVLRENVTTQLTLQELAGRFLRDFQAAAASNDVTSKRGIWMAGAAVIISLLTLIATILVPLMTPDREAEALRESIEALTQEVTSQREVPVPTEADEPPAATLVE</sequence>
<dbReference type="AlphaFoldDB" id="A0A1Y5SAN8"/>
<evidence type="ECO:0000313" key="3">
    <source>
        <dbReference type="EMBL" id="SLN35648.1"/>
    </source>
</evidence>
<keyword evidence="2" id="KW-0812">Transmembrane</keyword>
<evidence type="ECO:0000313" key="4">
    <source>
        <dbReference type="Proteomes" id="UP000193870"/>
    </source>
</evidence>
<feature type="region of interest" description="Disordered" evidence="1">
    <location>
        <begin position="1"/>
        <end position="28"/>
    </location>
</feature>
<dbReference type="EMBL" id="FWFV01000003">
    <property type="protein sequence ID" value="SLN35648.1"/>
    <property type="molecule type" value="Genomic_DNA"/>
</dbReference>
<dbReference type="RefSeq" id="WP_085853498.1">
    <property type="nucleotide sequence ID" value="NZ_FOPF01000003.1"/>
</dbReference>